<keyword evidence="7" id="KW-0949">S-adenosyl-L-methionine</keyword>
<dbReference type="GO" id="GO:0018064">
    <property type="term" value="F:protein-L-histidine N-tele-methyltransferase activity"/>
    <property type="evidence" value="ECO:0007669"/>
    <property type="project" value="UniProtKB-EC"/>
</dbReference>
<sequence length="287" mass="32766">MNMFKFNFASDEEQSTDTVSSKDPDWLESQEVPPGDDNDEIIKNIFTECEQNSVACKETTVKYFSTVDVLNILRTEDDDLLKKQLAVLNADENHSDLQTAVYEGGLKIWECTYDMLSYIAESQLDFHNKNVLDLGCGAGLIGMLCLLKGATCTFQDYNTEVLKYLTIPNVKLNADEKYVSKSKFYSGDWGSFTSLLNLENEEMRFDYIFTAETIYNVDNYPKLHDCFKNLLKQNGEIYVAAKSYYFGVGGGISLFEDYLKSRTTFKSKICWDSSEGLKRQILQVSFM</sequence>
<evidence type="ECO:0000256" key="2">
    <source>
        <dbReference type="ARBA" id="ARBA00004496"/>
    </source>
</evidence>
<comment type="similarity">
    <text evidence="9">Belongs to the methyltransferase superfamily. METTL18 family.</text>
</comment>
<dbReference type="EMBL" id="BT128290">
    <property type="protein sequence ID" value="AEE63248.1"/>
    <property type="molecule type" value="mRNA"/>
</dbReference>
<evidence type="ECO:0000313" key="14">
    <source>
        <dbReference type="Proteomes" id="UP000019118"/>
    </source>
</evidence>
<dbReference type="InterPro" id="IPR029063">
    <property type="entry name" value="SAM-dependent_MTases_sf"/>
</dbReference>
<keyword evidence="5" id="KW-0489">Methyltransferase</keyword>
<evidence type="ECO:0000256" key="3">
    <source>
        <dbReference type="ARBA" id="ARBA00012533"/>
    </source>
</evidence>
<protein>
    <recommendedName>
        <fullName evidence="3">protein-histidine N-methyltransferase</fullName>
        <ecNumber evidence="3">2.1.1.85</ecNumber>
    </recommendedName>
</protein>
<reference evidence="13" key="3">
    <citation type="submission" date="2024-08" db="UniProtKB">
        <authorList>
            <consortium name="EnsemblMetazoa"/>
        </authorList>
    </citation>
    <scope>IDENTIFICATION</scope>
</reference>
<keyword evidence="14" id="KW-1185">Reference proteome</keyword>
<organism evidence="11">
    <name type="scientific">Dendroctonus ponderosae</name>
    <name type="common">Mountain pine beetle</name>
    <dbReference type="NCBI Taxonomy" id="77166"/>
    <lineage>
        <taxon>Eukaryota</taxon>
        <taxon>Metazoa</taxon>
        <taxon>Ecdysozoa</taxon>
        <taxon>Arthropoda</taxon>
        <taxon>Hexapoda</taxon>
        <taxon>Insecta</taxon>
        <taxon>Pterygota</taxon>
        <taxon>Neoptera</taxon>
        <taxon>Endopterygota</taxon>
        <taxon>Coleoptera</taxon>
        <taxon>Polyphaga</taxon>
        <taxon>Cucujiformia</taxon>
        <taxon>Curculionidae</taxon>
        <taxon>Scolytinae</taxon>
        <taxon>Dendroctonus</taxon>
    </lineage>
</organism>
<dbReference type="InterPro" id="IPR019410">
    <property type="entry name" value="Methyltransf_16"/>
</dbReference>
<proteinExistence type="evidence at transcript level"/>
<dbReference type="SUPFAM" id="SSF53335">
    <property type="entry name" value="S-adenosyl-L-methionine-dependent methyltransferases"/>
    <property type="match status" value="1"/>
</dbReference>
<evidence type="ECO:0000256" key="5">
    <source>
        <dbReference type="ARBA" id="ARBA00022603"/>
    </source>
</evidence>
<dbReference type="Pfam" id="PF10294">
    <property type="entry name" value="Methyltransf_16"/>
    <property type="match status" value="1"/>
</dbReference>
<dbReference type="GO" id="GO:0005737">
    <property type="term" value="C:cytoplasm"/>
    <property type="evidence" value="ECO:0007669"/>
    <property type="project" value="UniProtKB-SubCell"/>
</dbReference>
<evidence type="ECO:0000256" key="6">
    <source>
        <dbReference type="ARBA" id="ARBA00022679"/>
    </source>
</evidence>
<accession>J3JYG2</accession>
<dbReference type="PANTHER" id="PTHR14614">
    <property type="entry name" value="HEPATOCELLULAR CARCINOMA-ASSOCIATED ANTIGEN"/>
    <property type="match status" value="1"/>
</dbReference>
<dbReference type="EnsemblMetazoa" id="XM_019900992.1">
    <property type="protein sequence ID" value="XP_019756551.1"/>
    <property type="gene ID" value="LOC109535148"/>
</dbReference>
<evidence type="ECO:0000256" key="10">
    <source>
        <dbReference type="SAM" id="MobiDB-lite"/>
    </source>
</evidence>
<dbReference type="KEGG" id="dpa:109535148"/>
<feature type="region of interest" description="Disordered" evidence="10">
    <location>
        <begin position="1"/>
        <end position="37"/>
    </location>
</feature>
<dbReference type="Gene3D" id="3.40.50.150">
    <property type="entry name" value="Vaccinia Virus protein VP39"/>
    <property type="match status" value="1"/>
</dbReference>
<dbReference type="HOGENOM" id="CLU_038704_0_0_1"/>
<comment type="subcellular location">
    <subcellularLocation>
        <location evidence="2">Cytoplasm</location>
    </subcellularLocation>
    <subcellularLocation>
        <location evidence="1">Nucleus</location>
    </subcellularLocation>
</comment>
<evidence type="ECO:0000313" key="12">
    <source>
        <dbReference type="EMBL" id="ENN79136.1"/>
    </source>
</evidence>
<evidence type="ECO:0000256" key="1">
    <source>
        <dbReference type="ARBA" id="ARBA00004123"/>
    </source>
</evidence>
<dbReference type="OMA" id="FQSESVW"/>
<keyword evidence="4" id="KW-0963">Cytoplasm</keyword>
<evidence type="ECO:0000313" key="13">
    <source>
        <dbReference type="EnsemblMetazoa" id="XP_019756551.1"/>
    </source>
</evidence>
<dbReference type="AlphaFoldDB" id="J3JYG2"/>
<keyword evidence="8" id="KW-0539">Nucleus</keyword>
<dbReference type="GO" id="GO:0032259">
    <property type="term" value="P:methylation"/>
    <property type="evidence" value="ECO:0007669"/>
    <property type="project" value="UniProtKB-KW"/>
</dbReference>
<reference evidence="12 14" key="2">
    <citation type="journal article" date="2013" name="Genome Biol.">
        <title>Draft genome of the mountain pine beetle, Dendroctonus ponderosae Hopkins, a major forest pest.</title>
        <authorList>
            <person name="Keeling C.I."/>
            <person name="Yuen M.M."/>
            <person name="Liao N.Y."/>
            <person name="Docking T.R."/>
            <person name="Chan S.K."/>
            <person name="Taylor G.A."/>
            <person name="Palmquist D.L."/>
            <person name="Jackman S.D."/>
            <person name="Nguyen A."/>
            <person name="Li M."/>
            <person name="Henderson H."/>
            <person name="Janes J.K."/>
            <person name="Zhao Y."/>
            <person name="Pandoh P."/>
            <person name="Moore R."/>
            <person name="Sperling F.A."/>
            <person name="Huber D.P."/>
            <person name="Birol I."/>
            <person name="Jones S.J."/>
            <person name="Bohlmann J."/>
        </authorList>
    </citation>
    <scope>NUCLEOTIDE SEQUENCE</scope>
</reference>
<dbReference type="GO" id="GO:0005634">
    <property type="term" value="C:nucleus"/>
    <property type="evidence" value="ECO:0007669"/>
    <property type="project" value="UniProtKB-SubCell"/>
</dbReference>
<dbReference type="CDD" id="cd02440">
    <property type="entry name" value="AdoMet_MTases"/>
    <property type="match status" value="1"/>
</dbReference>
<dbReference type="EMBL" id="KB740735">
    <property type="protein sequence ID" value="ENN79136.1"/>
    <property type="molecule type" value="Genomic_DNA"/>
</dbReference>
<dbReference type="Proteomes" id="UP000019118">
    <property type="component" value="Unassembled WGS sequence"/>
</dbReference>
<name>J3JYG2_DENPD</name>
<evidence type="ECO:0000256" key="7">
    <source>
        <dbReference type="ARBA" id="ARBA00022691"/>
    </source>
</evidence>
<evidence type="ECO:0000313" key="11">
    <source>
        <dbReference type="EMBL" id="AEE63248.1"/>
    </source>
</evidence>
<evidence type="ECO:0000256" key="9">
    <source>
        <dbReference type="ARBA" id="ARBA00038126"/>
    </source>
</evidence>
<keyword evidence="6" id="KW-0808">Transferase</keyword>
<gene>
    <name evidence="13" type="primary">109535148</name>
    <name evidence="12" type="ORF">YQE_04322</name>
</gene>
<dbReference type="OrthoDB" id="1723750at2759"/>
<reference evidence="11" key="1">
    <citation type="journal article" date="2012" name="Insect Biochem. Mol. Biol.">
        <title>Transcriptome and full-length cDNA resources for the mountain pine beetle, Dendroctonus ponderosae Hopkins, a major insect pest of pine forests.</title>
        <authorList>
            <person name="Keeling C.I."/>
            <person name="Henderson H."/>
            <person name="Li M."/>
            <person name="Yuen M."/>
            <person name="Clark E.L."/>
            <person name="Fraser J.D."/>
            <person name="Huber D.P."/>
            <person name="Liao N.Y."/>
            <person name="Roderick Docking T."/>
            <person name="Birol I."/>
            <person name="Chan S.K."/>
            <person name="Taylor G.A."/>
            <person name="Palmquist D."/>
            <person name="Jones S.J."/>
            <person name="Bohlmann J."/>
        </authorList>
    </citation>
    <scope>NUCLEOTIDE SEQUENCE</scope>
    <source>
        <tissue evidence="11">Midgut and adhering fatbody of emerged adults of both sexes after feeding on lodgepole pine for up to 64 h</tissue>
    </source>
</reference>
<dbReference type="EC" id="2.1.1.85" evidence="3"/>
<evidence type="ECO:0000256" key="4">
    <source>
        <dbReference type="ARBA" id="ARBA00022490"/>
    </source>
</evidence>
<evidence type="ECO:0000256" key="8">
    <source>
        <dbReference type="ARBA" id="ARBA00023242"/>
    </source>
</evidence>
<dbReference type="PANTHER" id="PTHR14614:SF39">
    <property type="entry name" value="HISTIDINE PROTEIN METHYLTRANSFERASE 1 HOMOLOG"/>
    <property type="match status" value="1"/>
</dbReference>